<dbReference type="PROSITE" id="PS50082">
    <property type="entry name" value="WD_REPEATS_2"/>
    <property type="match status" value="5"/>
</dbReference>
<feature type="repeat" description="WD" evidence="8">
    <location>
        <begin position="6"/>
        <end position="47"/>
    </location>
</feature>
<comment type="subcellular location">
    <subcellularLocation>
        <location evidence="7">Cytoplasm</location>
    </subcellularLocation>
</comment>
<dbReference type="GO" id="GO:0003723">
    <property type="term" value="F:RNA binding"/>
    <property type="evidence" value="ECO:0007669"/>
    <property type="project" value="TreeGrafter"/>
</dbReference>
<name>A0A081AEA7_PHYNI</name>
<dbReference type="Pfam" id="PF24805">
    <property type="entry name" value="EIF3I"/>
    <property type="match status" value="1"/>
</dbReference>
<dbReference type="GO" id="GO:0071541">
    <property type="term" value="C:eukaryotic translation initiation factor 3 complex, eIF3m"/>
    <property type="evidence" value="ECO:0007669"/>
    <property type="project" value="TreeGrafter"/>
</dbReference>
<dbReference type="PANTHER" id="PTHR19877">
    <property type="entry name" value="EUKARYOTIC TRANSLATION INITIATION FACTOR 3 SUBUNIT I"/>
    <property type="match status" value="1"/>
</dbReference>
<evidence type="ECO:0000256" key="7">
    <source>
        <dbReference type="HAMAP-Rule" id="MF_03008"/>
    </source>
</evidence>
<dbReference type="GO" id="GO:0003743">
    <property type="term" value="F:translation initiation factor activity"/>
    <property type="evidence" value="ECO:0007669"/>
    <property type="project" value="UniProtKB-UniRule"/>
</dbReference>
<sequence length="327" mass="36050">MRPILLKGHSRSLTMIKYNREGDLLFSCAKDHTPNLWYSDTGERIGTYVGHSGAVWACDVSYHSERLLTAAADATVKLWDVQTGEELFSFPHTGPARSVNFSTGDKYFVSVADKFSDRPAAVYVYELADDVANQSAEPVLTITNHGHEGRITGAYWMPLNKAIMTTGGDGTIKLFDPTTGQLLESHDIHTGEITNVAFNKTKTLAITSSKDNTAKLLDIETLKVLKVYETDRPVNSAAISPIKEHVVLGGGQEAMSVTTTSGRVGKFEARFFHMVFQEEFGRVKGHFGPINTIAFHPNGKSYASGAEDGYVRLHHFDNDYLKLDAKK</sequence>
<keyword evidence="3 8" id="KW-0853">WD repeat</keyword>
<proteinExistence type="inferred from homology"/>
<feature type="repeat" description="WD" evidence="8">
    <location>
        <begin position="283"/>
        <end position="313"/>
    </location>
</feature>
<dbReference type="OrthoDB" id="24966at2759"/>
<evidence type="ECO:0000256" key="1">
    <source>
        <dbReference type="ARBA" id="ARBA00022490"/>
    </source>
</evidence>
<dbReference type="AlphaFoldDB" id="A0A081AEA7"/>
<keyword evidence="5 7" id="KW-0648">Protein biosynthesis</keyword>
<comment type="caution">
    <text evidence="9">The sequence shown here is derived from an EMBL/GenBank/DDBJ whole genome shotgun (WGS) entry which is preliminary data.</text>
</comment>
<evidence type="ECO:0000256" key="8">
    <source>
        <dbReference type="PROSITE-ProRule" id="PRU00221"/>
    </source>
</evidence>
<dbReference type="SMART" id="SM00320">
    <property type="entry name" value="WD40"/>
    <property type="match status" value="7"/>
</dbReference>
<dbReference type="CDD" id="cd00200">
    <property type="entry name" value="WD40"/>
    <property type="match status" value="1"/>
</dbReference>
<evidence type="ECO:0000256" key="3">
    <source>
        <dbReference type="ARBA" id="ARBA00022574"/>
    </source>
</evidence>
<organism evidence="9 10">
    <name type="scientific">Phytophthora nicotianae P1976</name>
    <dbReference type="NCBI Taxonomy" id="1317066"/>
    <lineage>
        <taxon>Eukaryota</taxon>
        <taxon>Sar</taxon>
        <taxon>Stramenopiles</taxon>
        <taxon>Oomycota</taxon>
        <taxon>Peronosporomycetes</taxon>
        <taxon>Peronosporales</taxon>
        <taxon>Peronosporaceae</taxon>
        <taxon>Phytophthora</taxon>
    </lineage>
</organism>
<evidence type="ECO:0000256" key="4">
    <source>
        <dbReference type="ARBA" id="ARBA00022737"/>
    </source>
</evidence>
<dbReference type="EMBL" id="ANJA01001424">
    <property type="protein sequence ID" value="ETO77218.1"/>
    <property type="molecule type" value="Genomic_DNA"/>
</dbReference>
<dbReference type="HAMAP" id="MF_03008">
    <property type="entry name" value="eIF3i"/>
    <property type="match status" value="1"/>
</dbReference>
<comment type="similarity">
    <text evidence="7">Belongs to the eIF-3 subunit I family.</text>
</comment>
<dbReference type="InterPro" id="IPR027525">
    <property type="entry name" value="eIF3i"/>
</dbReference>
<dbReference type="SUPFAM" id="SSF50978">
    <property type="entry name" value="WD40 repeat-like"/>
    <property type="match status" value="1"/>
</dbReference>
<dbReference type="Gene3D" id="2.130.10.10">
    <property type="entry name" value="YVTN repeat-like/Quinoprotein amine dehydrogenase"/>
    <property type="match status" value="1"/>
</dbReference>
<comment type="function">
    <text evidence="7">Component of the eukaryotic translation initiation factor 3 (eIF-3) complex, which is involved in protein synthesis of a specialized repertoire of mRNAs and, together with other initiation factors, stimulates binding of mRNA and methionyl-tRNAi to the 40S ribosome. The eIF-3 complex specifically targets and initiates translation of a subset of mRNAs involved in cell proliferation.</text>
</comment>
<reference evidence="9 10" key="1">
    <citation type="submission" date="2013-11" db="EMBL/GenBank/DDBJ databases">
        <title>The Genome Sequence of Phytophthora parasitica P1976.</title>
        <authorList>
            <consortium name="The Broad Institute Genomics Platform"/>
            <person name="Russ C."/>
            <person name="Tyler B."/>
            <person name="Panabieres F."/>
            <person name="Shan W."/>
            <person name="Tripathy S."/>
            <person name="Grunwald N."/>
            <person name="Machado M."/>
            <person name="Johnson C.S."/>
            <person name="Walker B."/>
            <person name="Young S."/>
            <person name="Zeng Q."/>
            <person name="Gargeya S."/>
            <person name="Fitzgerald M."/>
            <person name="Haas B."/>
            <person name="Abouelleil A."/>
            <person name="Allen A.W."/>
            <person name="Alvarado L."/>
            <person name="Arachchi H.M."/>
            <person name="Berlin A.M."/>
            <person name="Chapman S.B."/>
            <person name="Gainer-Dewar J."/>
            <person name="Goldberg J."/>
            <person name="Griggs A."/>
            <person name="Gujja S."/>
            <person name="Hansen M."/>
            <person name="Howarth C."/>
            <person name="Imamovic A."/>
            <person name="Ireland A."/>
            <person name="Larimer J."/>
            <person name="McCowan C."/>
            <person name="Murphy C."/>
            <person name="Pearson M."/>
            <person name="Poon T.W."/>
            <person name="Priest M."/>
            <person name="Roberts A."/>
            <person name="Saif S."/>
            <person name="Shea T."/>
            <person name="Sisk P."/>
            <person name="Sykes S."/>
            <person name="Wortman J."/>
            <person name="Nusbaum C."/>
            <person name="Birren B."/>
        </authorList>
    </citation>
    <scope>NUCLEOTIDE SEQUENCE [LARGE SCALE GENOMIC DNA]</scope>
    <source>
        <strain evidence="9 10">P1976</strain>
    </source>
</reference>
<dbReference type="InterPro" id="IPR019775">
    <property type="entry name" value="WD40_repeat_CS"/>
</dbReference>
<gene>
    <name evidence="9" type="ORF">F444_07544</name>
</gene>
<dbReference type="InterPro" id="IPR036322">
    <property type="entry name" value="WD40_repeat_dom_sf"/>
</dbReference>
<dbReference type="GO" id="GO:0001732">
    <property type="term" value="P:formation of cytoplasmic translation initiation complex"/>
    <property type="evidence" value="ECO:0007669"/>
    <property type="project" value="UniProtKB-UniRule"/>
</dbReference>
<dbReference type="InterPro" id="IPR001680">
    <property type="entry name" value="WD40_rpt"/>
</dbReference>
<keyword evidence="4" id="KW-0677">Repeat</keyword>
<protein>
    <recommendedName>
        <fullName evidence="7">Eukaryotic translation initiation factor 3 subunit I</fullName>
        <shortName evidence="7">eIF3i</shortName>
    </recommendedName>
</protein>
<feature type="repeat" description="WD" evidence="8">
    <location>
        <begin position="186"/>
        <end position="227"/>
    </location>
</feature>
<dbReference type="PANTHER" id="PTHR19877:SF1">
    <property type="entry name" value="EUKARYOTIC TRANSLATION INITIATION FACTOR 3 SUBUNIT I"/>
    <property type="match status" value="1"/>
</dbReference>
<feature type="repeat" description="WD" evidence="8">
    <location>
        <begin position="48"/>
        <end position="89"/>
    </location>
</feature>
<dbReference type="PROSITE" id="PS00678">
    <property type="entry name" value="WD_REPEATS_1"/>
    <property type="match status" value="1"/>
</dbReference>
<keyword evidence="2 7" id="KW-0396">Initiation factor</keyword>
<evidence type="ECO:0000256" key="2">
    <source>
        <dbReference type="ARBA" id="ARBA00022540"/>
    </source>
</evidence>
<comment type="similarity">
    <text evidence="6">Belongs to the WD repeat STRAP family.</text>
</comment>
<evidence type="ECO:0000256" key="6">
    <source>
        <dbReference type="ARBA" id="ARBA00038394"/>
    </source>
</evidence>
<dbReference type="GO" id="GO:0033290">
    <property type="term" value="C:eukaryotic 48S preinitiation complex"/>
    <property type="evidence" value="ECO:0007669"/>
    <property type="project" value="UniProtKB-UniRule"/>
</dbReference>
<accession>A0A081AEA7</accession>
<feature type="repeat" description="WD" evidence="8">
    <location>
        <begin position="144"/>
        <end position="185"/>
    </location>
</feature>
<dbReference type="Proteomes" id="UP000028582">
    <property type="component" value="Unassembled WGS sequence"/>
</dbReference>
<keyword evidence="1 7" id="KW-0963">Cytoplasm</keyword>
<evidence type="ECO:0000256" key="5">
    <source>
        <dbReference type="ARBA" id="ARBA00022917"/>
    </source>
</evidence>
<dbReference type="GO" id="GO:0016282">
    <property type="term" value="C:eukaryotic 43S preinitiation complex"/>
    <property type="evidence" value="ECO:0007669"/>
    <property type="project" value="UniProtKB-UniRule"/>
</dbReference>
<dbReference type="InterPro" id="IPR015943">
    <property type="entry name" value="WD40/YVTN_repeat-like_dom_sf"/>
</dbReference>
<dbReference type="PROSITE" id="PS50294">
    <property type="entry name" value="WD_REPEATS_REGION"/>
    <property type="match status" value="3"/>
</dbReference>
<evidence type="ECO:0000313" key="9">
    <source>
        <dbReference type="EMBL" id="ETO77218.1"/>
    </source>
</evidence>
<evidence type="ECO:0000313" key="10">
    <source>
        <dbReference type="Proteomes" id="UP000028582"/>
    </source>
</evidence>
<comment type="subunit">
    <text evidence="7">Component of the eukaryotic translation initiation factor 3 (eIF-3) complex.</text>
</comment>